<name>G0V182_TRYCI</name>
<sequence length="573" mass="63039">MQPMERVEELLEQEREKISLIRMPLRTLKLSSLFCAKSITREIVAWVKSTVFIALVPLIILAVGISLFWIDAPAGRAFKFLDSDGDGYVSITEIKTYYANVLKKKLDTDSKTGSIFPRGSSRLDKAAFGSWWVEGYGDTIRQNAFFNQGAWREVEYILADTVWWLGLGILSSVGLGTGMHSGLLFLFPYIYRFCAAADSCGNTNFWVYPVNPVYGPRDRAFVCITPQQTVSSPSVLARVLLLLPACVIWGAGTAIGEIPPYILSYAAAQQGKRNSELEQTSKYDILNAMKVWMLDKIQRHGFIAVLLLAAWPNMAFDLCGMACGQFLMPFWTFFGATLIGKALCKVPMQVIFFVQLFSGDKVERIIHRIGDLVATVVVVPSWIAPGGVQGITNKTVEAIGRARQSIAQRARGEEGMGGDKPESVIATIFNGVVIVAIAFFAKSVVETFAQNEQAQNDNRTAKQVMDLLTRNRQKKNLTDEELLELIRVVRGESEGPSVSSSFEPITAALMIAGSVAGFVMGSNAVAVIGLSLLFHTALCSYHTNESLNPWTLWAVRALLAAAALYALRARETV</sequence>
<feature type="domain" description="EF-hand" evidence="2">
    <location>
        <begin position="69"/>
        <end position="104"/>
    </location>
</feature>
<keyword evidence="1" id="KW-0812">Transmembrane</keyword>
<keyword evidence="1" id="KW-1133">Transmembrane helix</keyword>
<dbReference type="InterPro" id="IPR032816">
    <property type="entry name" value="VTT_dom"/>
</dbReference>
<protein>
    <submittedName>
        <fullName evidence="3">Uncharacterized protein TCIL3000_11_8570</fullName>
    </submittedName>
</protein>
<feature type="transmembrane region" description="Helical" evidence="1">
    <location>
        <begin position="162"/>
        <end position="187"/>
    </location>
</feature>
<feature type="transmembrane region" description="Helical" evidence="1">
    <location>
        <begin position="51"/>
        <end position="70"/>
    </location>
</feature>
<dbReference type="Pfam" id="PF09335">
    <property type="entry name" value="VTT_dom"/>
    <property type="match status" value="1"/>
</dbReference>
<feature type="transmembrane region" description="Helical" evidence="1">
    <location>
        <begin position="550"/>
        <end position="567"/>
    </location>
</feature>
<dbReference type="PROSITE" id="PS50222">
    <property type="entry name" value="EF_HAND_2"/>
    <property type="match status" value="1"/>
</dbReference>
<feature type="transmembrane region" description="Helical" evidence="1">
    <location>
        <begin position="302"/>
        <end position="327"/>
    </location>
</feature>
<keyword evidence="1" id="KW-0472">Membrane</keyword>
<dbReference type="EMBL" id="HE575324">
    <property type="protein sequence ID" value="CCC95403.1"/>
    <property type="molecule type" value="Genomic_DNA"/>
</dbReference>
<feature type="transmembrane region" description="Helical" evidence="1">
    <location>
        <begin position="507"/>
        <end position="530"/>
    </location>
</feature>
<evidence type="ECO:0000259" key="2">
    <source>
        <dbReference type="PROSITE" id="PS50222"/>
    </source>
</evidence>
<proteinExistence type="predicted"/>
<organism evidence="3">
    <name type="scientific">Trypanosoma congolense (strain IL3000)</name>
    <dbReference type="NCBI Taxonomy" id="1068625"/>
    <lineage>
        <taxon>Eukaryota</taxon>
        <taxon>Discoba</taxon>
        <taxon>Euglenozoa</taxon>
        <taxon>Kinetoplastea</taxon>
        <taxon>Metakinetoplastina</taxon>
        <taxon>Trypanosomatida</taxon>
        <taxon>Trypanosomatidae</taxon>
        <taxon>Trypanosoma</taxon>
        <taxon>Nannomonas</taxon>
    </lineage>
</organism>
<dbReference type="PROSITE" id="PS00018">
    <property type="entry name" value="EF_HAND_1"/>
    <property type="match status" value="1"/>
</dbReference>
<dbReference type="AlphaFoldDB" id="G0V182"/>
<evidence type="ECO:0000256" key="1">
    <source>
        <dbReference type="SAM" id="Phobius"/>
    </source>
</evidence>
<dbReference type="InterPro" id="IPR018247">
    <property type="entry name" value="EF_Hand_1_Ca_BS"/>
</dbReference>
<dbReference type="VEuPathDB" id="TriTrypDB:TcIL3000.11.8570"/>
<dbReference type="GO" id="GO:0005509">
    <property type="term" value="F:calcium ion binding"/>
    <property type="evidence" value="ECO:0007669"/>
    <property type="project" value="InterPro"/>
</dbReference>
<feature type="transmembrane region" description="Helical" evidence="1">
    <location>
        <begin position="333"/>
        <end position="357"/>
    </location>
</feature>
<dbReference type="InterPro" id="IPR002048">
    <property type="entry name" value="EF_hand_dom"/>
</dbReference>
<reference evidence="3" key="1">
    <citation type="journal article" date="2012" name="Proc. Natl. Acad. Sci. U.S.A.">
        <title>Antigenic diversity is generated by distinct evolutionary mechanisms in African trypanosome species.</title>
        <authorList>
            <person name="Jackson A.P."/>
            <person name="Berry A."/>
            <person name="Aslett M."/>
            <person name="Allison H.C."/>
            <person name="Burton P."/>
            <person name="Vavrova-Anderson J."/>
            <person name="Brown R."/>
            <person name="Browne H."/>
            <person name="Corton N."/>
            <person name="Hauser H."/>
            <person name="Gamble J."/>
            <person name="Gilderthorp R."/>
            <person name="Marcello L."/>
            <person name="McQuillan J."/>
            <person name="Otto T.D."/>
            <person name="Quail M.A."/>
            <person name="Sanders M.J."/>
            <person name="van Tonder A."/>
            <person name="Ginger M.L."/>
            <person name="Field M.C."/>
            <person name="Barry J.D."/>
            <person name="Hertz-Fowler C."/>
            <person name="Berriman M."/>
        </authorList>
    </citation>
    <scope>NUCLEOTIDE SEQUENCE</scope>
    <source>
        <strain evidence="3">IL3000</strain>
    </source>
</reference>
<evidence type="ECO:0000313" key="3">
    <source>
        <dbReference type="EMBL" id="CCC95403.1"/>
    </source>
</evidence>
<feature type="transmembrane region" description="Helical" evidence="1">
    <location>
        <begin position="423"/>
        <end position="441"/>
    </location>
</feature>
<gene>
    <name evidence="3" type="ORF">TCIL3000_11_8570</name>
</gene>
<accession>G0V182</accession>